<evidence type="ECO:0000256" key="3">
    <source>
        <dbReference type="ARBA" id="ARBA00023054"/>
    </source>
</evidence>
<evidence type="ECO:0000256" key="6">
    <source>
        <dbReference type="SAM" id="Coils"/>
    </source>
</evidence>
<dbReference type="GO" id="GO:0005856">
    <property type="term" value="C:cytoskeleton"/>
    <property type="evidence" value="ECO:0007669"/>
    <property type="project" value="UniProtKB-ARBA"/>
</dbReference>
<comment type="subcellular location">
    <subcellularLocation>
        <location evidence="1">Cell projection</location>
        <location evidence="1">Cilium</location>
    </subcellularLocation>
</comment>
<dbReference type="Proteomes" id="UP000050761">
    <property type="component" value="Unassembled WGS sequence"/>
</dbReference>
<evidence type="ECO:0000256" key="4">
    <source>
        <dbReference type="ARBA" id="ARBA00023069"/>
    </source>
</evidence>
<reference evidence="9" key="1">
    <citation type="submission" date="2019-09" db="UniProtKB">
        <authorList>
            <consortium name="WormBaseParasite"/>
        </authorList>
    </citation>
    <scope>IDENTIFICATION</scope>
</reference>
<comment type="similarity">
    <text evidence="2">Belongs to the RPGRIP1 family.</text>
</comment>
<evidence type="ECO:0000256" key="2">
    <source>
        <dbReference type="ARBA" id="ARBA00006042"/>
    </source>
</evidence>
<accession>A0A8L8KKS6</accession>
<dbReference type="InterPro" id="IPR031139">
    <property type="entry name" value="RPGRIP1_fam"/>
</dbReference>
<organism evidence="8 9">
    <name type="scientific">Heligmosomoides polygyrus</name>
    <name type="common">Parasitic roundworm</name>
    <dbReference type="NCBI Taxonomy" id="6339"/>
    <lineage>
        <taxon>Eukaryota</taxon>
        <taxon>Metazoa</taxon>
        <taxon>Ecdysozoa</taxon>
        <taxon>Nematoda</taxon>
        <taxon>Chromadorea</taxon>
        <taxon>Rhabditida</taxon>
        <taxon>Rhabditina</taxon>
        <taxon>Rhabditomorpha</taxon>
        <taxon>Strongyloidea</taxon>
        <taxon>Heligmosomidae</taxon>
        <taxon>Heligmosomoides</taxon>
    </lineage>
</organism>
<evidence type="ECO:0000256" key="1">
    <source>
        <dbReference type="ARBA" id="ARBA00004138"/>
    </source>
</evidence>
<dbReference type="PANTHER" id="PTHR14240:SF1">
    <property type="entry name" value="PROTEIN FANTOM-RELATED"/>
    <property type="match status" value="1"/>
</dbReference>
<keyword evidence="8" id="KW-1185">Reference proteome</keyword>
<dbReference type="Pfam" id="PF11618">
    <property type="entry name" value="C2-C2_1"/>
    <property type="match status" value="1"/>
</dbReference>
<sequence>LIYNCHSQCDFYRSSICNSNDDDILERLYRDVSSILSSHDDRLQHSDMNSSIASSENLSKWKKMYAALYDELEKVRNMLLIQNNINQKQSSEITLLQEEMDNVKVRYEAKLKDMRDKVVEKQKRVLLLEEQIRSIAYGTQKPIPLKAFQEAKEELSTDLSIMFTSINISDEYVAAVGVCPAYFLSLEFFDFELQTTPILTKQTTTLDFTTIYSVVVSNLFVHYIESNGIIIEMYSPQNANYTLLAAGVVNLKPLIQVR</sequence>
<dbReference type="GO" id="GO:1905515">
    <property type="term" value="P:non-motile cilium assembly"/>
    <property type="evidence" value="ECO:0007669"/>
    <property type="project" value="TreeGrafter"/>
</dbReference>
<keyword evidence="4" id="KW-0969">Cilium</keyword>
<dbReference type="InterPro" id="IPR021656">
    <property type="entry name" value="C2-C2_1"/>
</dbReference>
<keyword evidence="3 6" id="KW-0175">Coiled coil</keyword>
<evidence type="ECO:0000313" key="8">
    <source>
        <dbReference type="Proteomes" id="UP000050761"/>
    </source>
</evidence>
<dbReference type="InterPro" id="IPR035892">
    <property type="entry name" value="C2_domain_sf"/>
</dbReference>
<dbReference type="Gene3D" id="2.60.40.150">
    <property type="entry name" value="C2 domain"/>
    <property type="match status" value="1"/>
</dbReference>
<proteinExistence type="inferred from homology"/>
<evidence type="ECO:0000313" key="9">
    <source>
        <dbReference type="WBParaSite" id="HPBE_0001596101-mRNA-1"/>
    </source>
</evidence>
<evidence type="ECO:0000259" key="7">
    <source>
        <dbReference type="Pfam" id="PF11618"/>
    </source>
</evidence>
<keyword evidence="5" id="KW-0966">Cell projection</keyword>
<protein>
    <submittedName>
        <fullName evidence="9">C2-C2_1 domain-containing protein</fullName>
    </submittedName>
</protein>
<dbReference type="WBParaSite" id="HPBE_0001596101-mRNA-1">
    <property type="protein sequence ID" value="HPBE_0001596101-mRNA-1"/>
    <property type="gene ID" value="HPBE_0001596101"/>
</dbReference>
<evidence type="ECO:0000256" key="5">
    <source>
        <dbReference type="ARBA" id="ARBA00023273"/>
    </source>
</evidence>
<name>A0A8L8KKS6_HELPZ</name>
<dbReference type="AlphaFoldDB" id="A0A8L8KKS6"/>
<dbReference type="PANTHER" id="PTHR14240">
    <property type="entry name" value="RETINITIS PIGMENTOSA GTPASE REGULATOR-INTERACTING PROTEIN"/>
    <property type="match status" value="1"/>
</dbReference>
<feature type="domain" description="RPGR-interacting protein 1 first C2" evidence="7">
    <location>
        <begin position="159"/>
        <end position="256"/>
    </location>
</feature>
<feature type="coiled-coil region" evidence="6">
    <location>
        <begin position="86"/>
        <end position="131"/>
    </location>
</feature>
<dbReference type="SUPFAM" id="SSF49562">
    <property type="entry name" value="C2 domain (Calcium/lipid-binding domain, CaLB)"/>
    <property type="match status" value="1"/>
</dbReference>
<dbReference type="GO" id="GO:0035869">
    <property type="term" value="C:ciliary transition zone"/>
    <property type="evidence" value="ECO:0007669"/>
    <property type="project" value="TreeGrafter"/>
</dbReference>